<organism evidence="2 3">
    <name type="scientific">Gymnopus androsaceus JB14</name>
    <dbReference type="NCBI Taxonomy" id="1447944"/>
    <lineage>
        <taxon>Eukaryota</taxon>
        <taxon>Fungi</taxon>
        <taxon>Dikarya</taxon>
        <taxon>Basidiomycota</taxon>
        <taxon>Agaricomycotina</taxon>
        <taxon>Agaricomycetes</taxon>
        <taxon>Agaricomycetidae</taxon>
        <taxon>Agaricales</taxon>
        <taxon>Marasmiineae</taxon>
        <taxon>Omphalotaceae</taxon>
        <taxon>Gymnopus</taxon>
    </lineage>
</organism>
<proteinExistence type="predicted"/>
<keyword evidence="1" id="KW-1133">Transmembrane helix</keyword>
<keyword evidence="3" id="KW-1185">Reference proteome</keyword>
<protein>
    <submittedName>
        <fullName evidence="2">Uncharacterized protein</fullName>
    </submittedName>
</protein>
<dbReference type="Proteomes" id="UP000799118">
    <property type="component" value="Unassembled WGS sequence"/>
</dbReference>
<evidence type="ECO:0000313" key="2">
    <source>
        <dbReference type="EMBL" id="KAE9386466.1"/>
    </source>
</evidence>
<evidence type="ECO:0000313" key="3">
    <source>
        <dbReference type="Proteomes" id="UP000799118"/>
    </source>
</evidence>
<reference evidence="2" key="1">
    <citation type="journal article" date="2019" name="Environ. Microbiol.">
        <title>Fungal ecological strategies reflected in gene transcription - a case study of two litter decomposers.</title>
        <authorList>
            <person name="Barbi F."/>
            <person name="Kohler A."/>
            <person name="Barry K."/>
            <person name="Baskaran P."/>
            <person name="Daum C."/>
            <person name="Fauchery L."/>
            <person name="Ihrmark K."/>
            <person name="Kuo A."/>
            <person name="LaButti K."/>
            <person name="Lipzen A."/>
            <person name="Morin E."/>
            <person name="Grigoriev I.V."/>
            <person name="Henrissat B."/>
            <person name="Lindahl B."/>
            <person name="Martin F."/>
        </authorList>
    </citation>
    <scope>NUCLEOTIDE SEQUENCE</scope>
    <source>
        <strain evidence="2">JB14</strain>
    </source>
</reference>
<feature type="transmembrane region" description="Helical" evidence="1">
    <location>
        <begin position="65"/>
        <end position="86"/>
    </location>
</feature>
<dbReference type="EMBL" id="ML769877">
    <property type="protein sequence ID" value="KAE9386466.1"/>
    <property type="molecule type" value="Genomic_DNA"/>
</dbReference>
<name>A0A6A4GLX8_9AGAR</name>
<keyword evidence="1" id="KW-0472">Membrane</keyword>
<gene>
    <name evidence="2" type="ORF">BT96DRAFT_523372</name>
</gene>
<dbReference type="AlphaFoldDB" id="A0A6A4GLX8"/>
<keyword evidence="1" id="KW-0812">Transmembrane</keyword>
<accession>A0A6A4GLX8</accession>
<evidence type="ECO:0000256" key="1">
    <source>
        <dbReference type="SAM" id="Phobius"/>
    </source>
</evidence>
<sequence length="111" mass="13220">MFVVLCNTLYVRNSQYCDDRYCEAVMRVCKRVSHKLLAESSVSPRMCRNYSDFIYSYPLRFTSSYYIYTIALPALPCSLFFCWFSISYTRYLDTSLFFLLYLCCSLRRGTQ</sequence>